<dbReference type="InterPro" id="IPR017221">
    <property type="entry name" value="DUF34/NIF3_bac"/>
</dbReference>
<dbReference type="PANTHER" id="PTHR13799">
    <property type="entry name" value="NGG1 INTERACTING FACTOR 3"/>
    <property type="match status" value="1"/>
</dbReference>
<gene>
    <name evidence="4" type="ORF">U0035_06180</name>
</gene>
<dbReference type="RefSeq" id="WP_114789150.1">
    <property type="nucleotide sequence ID" value="NZ_CP139960.1"/>
</dbReference>
<accession>A0ABZ0WAZ8</accession>
<dbReference type="PANTHER" id="PTHR13799:SF14">
    <property type="entry name" value="GTP CYCLOHYDROLASE 1 TYPE 2 HOMOLOG"/>
    <property type="match status" value="1"/>
</dbReference>
<dbReference type="NCBIfam" id="TIGR00486">
    <property type="entry name" value="YbgI_SA1388"/>
    <property type="match status" value="1"/>
</dbReference>
<dbReference type="Proteomes" id="UP001325680">
    <property type="component" value="Chromosome"/>
</dbReference>
<reference evidence="4 5" key="1">
    <citation type="submission" date="2023-12" db="EMBL/GenBank/DDBJ databases">
        <title>Genome sequencing and assembly of bacterial species from a model synthetic community.</title>
        <authorList>
            <person name="Hogle S.L."/>
        </authorList>
    </citation>
    <scope>NUCLEOTIDE SEQUENCE [LARGE SCALE GENOMIC DNA]</scope>
    <source>
        <strain evidence="4 5">HAMBI_3031</strain>
    </source>
</reference>
<sequence length="364" mass="39951">MTIKQIISYLESVAPLTLQESYDNAGLITGDANRECTGALCCLDAVEAVVDEAIEKGCNLIIAHHPIIFSGLKKITGKNYVERTILKAIKNDISIYAIHTNLDNVLTGVNGKIAEKLGLKNLSILAPKGGQLSKLFFYVPASHAGNTMNALFEAGAGYIGNYSECSFRVNGIGTFKPNEAANPFSGEPGKRHEDEEVKIEVLFPSWLESHILSALKANHPYEEVAYEVIGLNNRHQDIGSGITGEWEIPLTETELLQKLKQIFKIPVIRHTAFTGKTIKKVSICGGSGIFLLKNAINYGSDAYITGDIKYHEFFDADGHLLLADIGHYESEQFTTDLLANLLEQKFPNFAVLKTGVNTNPVQYF</sequence>
<dbReference type="InterPro" id="IPR002678">
    <property type="entry name" value="DUF34/NIF3"/>
</dbReference>
<protein>
    <recommendedName>
        <fullName evidence="3">GTP cyclohydrolase 1 type 2 homolog</fullName>
    </recommendedName>
</protein>
<dbReference type="Gene3D" id="3.40.1390.30">
    <property type="entry name" value="NIF3 (NGG1p interacting factor 3)-like"/>
    <property type="match status" value="1"/>
</dbReference>
<evidence type="ECO:0000256" key="3">
    <source>
        <dbReference type="PIRNR" id="PIRNR037489"/>
    </source>
</evidence>
<evidence type="ECO:0000256" key="1">
    <source>
        <dbReference type="ARBA" id="ARBA00006964"/>
    </source>
</evidence>
<name>A0ABZ0WAZ8_9BACT</name>
<dbReference type="Gene3D" id="3.30.70.120">
    <property type="match status" value="1"/>
</dbReference>
<dbReference type="PIRSF" id="PIRSF037489">
    <property type="entry name" value="UCP037489_NIF3_YqfO"/>
    <property type="match status" value="1"/>
</dbReference>
<dbReference type="EMBL" id="CP139960">
    <property type="protein sequence ID" value="WQD39733.1"/>
    <property type="molecule type" value="Genomic_DNA"/>
</dbReference>
<evidence type="ECO:0000313" key="5">
    <source>
        <dbReference type="Proteomes" id="UP001325680"/>
    </source>
</evidence>
<proteinExistence type="inferred from homology"/>
<evidence type="ECO:0000313" key="4">
    <source>
        <dbReference type="EMBL" id="WQD39733.1"/>
    </source>
</evidence>
<keyword evidence="2 3" id="KW-0479">Metal-binding</keyword>
<dbReference type="InterPro" id="IPR015867">
    <property type="entry name" value="N-reg_PII/ATP_PRibTrfase_C"/>
</dbReference>
<dbReference type="Pfam" id="PF01784">
    <property type="entry name" value="DUF34_NIF3"/>
    <property type="match status" value="1"/>
</dbReference>
<dbReference type="SUPFAM" id="SSF102705">
    <property type="entry name" value="NIF3 (NGG1p interacting factor 3)-like"/>
    <property type="match status" value="1"/>
</dbReference>
<organism evidence="4 5">
    <name type="scientific">Niabella yanshanensis</name>
    <dbReference type="NCBI Taxonomy" id="577386"/>
    <lineage>
        <taxon>Bacteria</taxon>
        <taxon>Pseudomonadati</taxon>
        <taxon>Bacteroidota</taxon>
        <taxon>Chitinophagia</taxon>
        <taxon>Chitinophagales</taxon>
        <taxon>Chitinophagaceae</taxon>
        <taxon>Niabella</taxon>
    </lineage>
</organism>
<dbReference type="InterPro" id="IPR036069">
    <property type="entry name" value="DUF34/NIF3_sf"/>
</dbReference>
<keyword evidence="5" id="KW-1185">Reference proteome</keyword>
<comment type="similarity">
    <text evidence="1 3">Belongs to the GTP cyclohydrolase I type 2/NIF3 family.</text>
</comment>
<evidence type="ECO:0000256" key="2">
    <source>
        <dbReference type="ARBA" id="ARBA00022723"/>
    </source>
</evidence>